<dbReference type="EMBL" id="HBIV01021973">
    <property type="protein sequence ID" value="CAE0664212.1"/>
    <property type="molecule type" value="Transcribed_RNA"/>
</dbReference>
<sequence length="114" mass="12968">MGGSKRVKTQRGSKNSLMNWTYASRCYTENFEYSKTELEPELCMRCLVLRKGTLHFLFSPDGHTQIQPSLVRPRRTVEEEGFNDAACYLEMRAANTIISNIQSKKSASEGPEVD</sequence>
<dbReference type="AlphaFoldDB" id="A0A7S3YWH2"/>
<gene>
    <name evidence="1" type="ORF">LGLO00237_LOCUS15815</name>
</gene>
<reference evidence="1" key="1">
    <citation type="submission" date="2021-01" db="EMBL/GenBank/DDBJ databases">
        <authorList>
            <person name="Corre E."/>
            <person name="Pelletier E."/>
            <person name="Niang G."/>
            <person name="Scheremetjew M."/>
            <person name="Finn R."/>
            <person name="Kale V."/>
            <person name="Holt S."/>
            <person name="Cochrane G."/>
            <person name="Meng A."/>
            <person name="Brown T."/>
            <person name="Cohen L."/>
        </authorList>
    </citation>
    <scope>NUCLEOTIDE SEQUENCE</scope>
    <source>
        <strain evidence="1">CCCM811</strain>
    </source>
</reference>
<proteinExistence type="predicted"/>
<organism evidence="1">
    <name type="scientific">Lotharella globosa</name>
    <dbReference type="NCBI Taxonomy" id="91324"/>
    <lineage>
        <taxon>Eukaryota</taxon>
        <taxon>Sar</taxon>
        <taxon>Rhizaria</taxon>
        <taxon>Cercozoa</taxon>
        <taxon>Chlorarachniophyceae</taxon>
        <taxon>Lotharella</taxon>
    </lineage>
</organism>
<accession>A0A7S3YWH2</accession>
<name>A0A7S3YWH2_9EUKA</name>
<protein>
    <submittedName>
        <fullName evidence="1">Uncharacterized protein</fullName>
    </submittedName>
</protein>
<evidence type="ECO:0000313" key="1">
    <source>
        <dbReference type="EMBL" id="CAE0664212.1"/>
    </source>
</evidence>